<evidence type="ECO:0000256" key="1">
    <source>
        <dbReference type="SAM" id="Phobius"/>
    </source>
</evidence>
<keyword evidence="3" id="KW-1185">Reference proteome</keyword>
<reference evidence="2 3" key="2">
    <citation type="submission" date="2018-10" db="EMBL/GenBank/DDBJ databases">
        <authorList>
            <consortium name="Pathogen Informatics"/>
        </authorList>
    </citation>
    <scope>NUCLEOTIDE SEQUENCE [LARGE SCALE GENOMIC DNA]</scope>
</reference>
<proteinExistence type="predicted"/>
<keyword evidence="1" id="KW-0472">Membrane</keyword>
<protein>
    <submittedName>
        <fullName evidence="2 4">Uncharacterized protein</fullName>
    </submittedName>
</protein>
<dbReference type="EMBL" id="UXUI01010448">
    <property type="protein sequence ID" value="VDD95247.1"/>
    <property type="molecule type" value="Genomic_DNA"/>
</dbReference>
<gene>
    <name evidence="2" type="ORF">EVEC_LOCUS9998</name>
</gene>
<dbReference type="AlphaFoldDB" id="A0A0N4VIK2"/>
<feature type="transmembrane region" description="Helical" evidence="1">
    <location>
        <begin position="126"/>
        <end position="146"/>
    </location>
</feature>
<accession>A0A0N4VIK2</accession>
<evidence type="ECO:0000313" key="3">
    <source>
        <dbReference type="Proteomes" id="UP000274131"/>
    </source>
</evidence>
<reference evidence="4" key="1">
    <citation type="submission" date="2017-02" db="UniProtKB">
        <authorList>
            <consortium name="WormBaseParasite"/>
        </authorList>
    </citation>
    <scope>IDENTIFICATION</scope>
</reference>
<keyword evidence="1" id="KW-1133">Transmembrane helix</keyword>
<dbReference type="OrthoDB" id="5875226at2759"/>
<dbReference type="WBParaSite" id="EVEC_0001065501-mRNA-1">
    <property type="protein sequence ID" value="EVEC_0001065501-mRNA-1"/>
    <property type="gene ID" value="EVEC_0001065501"/>
</dbReference>
<keyword evidence="1" id="KW-0812">Transmembrane</keyword>
<evidence type="ECO:0000313" key="2">
    <source>
        <dbReference type="EMBL" id="VDD95247.1"/>
    </source>
</evidence>
<dbReference type="Proteomes" id="UP000274131">
    <property type="component" value="Unassembled WGS sequence"/>
</dbReference>
<evidence type="ECO:0000313" key="4">
    <source>
        <dbReference type="WBParaSite" id="EVEC_0001065501-mRNA-1"/>
    </source>
</evidence>
<name>A0A0N4VIK2_ENTVE</name>
<sequence length="147" mass="16947">MSSSSPSNMNAVGGGCSSGGNTGRMYEKAELIEMNETRVKWVREEYGWENWLKNQSIAILKLDQTERLILRIADHCCDCGDDDRGVRRLKTEHNNYQNLYGLLHLSEKKKRQAYQRTSKNRKRKVLSNRLECLFCLAVAILVLFSFV</sequence>
<organism evidence="4">
    <name type="scientific">Enterobius vermicularis</name>
    <name type="common">Human pinworm</name>
    <dbReference type="NCBI Taxonomy" id="51028"/>
    <lineage>
        <taxon>Eukaryota</taxon>
        <taxon>Metazoa</taxon>
        <taxon>Ecdysozoa</taxon>
        <taxon>Nematoda</taxon>
        <taxon>Chromadorea</taxon>
        <taxon>Rhabditida</taxon>
        <taxon>Spirurina</taxon>
        <taxon>Oxyuridomorpha</taxon>
        <taxon>Oxyuroidea</taxon>
        <taxon>Oxyuridae</taxon>
        <taxon>Enterobius</taxon>
    </lineage>
</organism>